<proteinExistence type="inferred from homology"/>
<evidence type="ECO:0000256" key="1">
    <source>
        <dbReference type="ARBA" id="ARBA00010688"/>
    </source>
</evidence>
<evidence type="ECO:0000313" key="7">
    <source>
        <dbReference type="Proteomes" id="UP000078287"/>
    </source>
</evidence>
<dbReference type="AlphaFoldDB" id="A0A178M5E2"/>
<dbReference type="InterPro" id="IPR011611">
    <property type="entry name" value="PfkB_dom"/>
</dbReference>
<evidence type="ECO:0000256" key="3">
    <source>
        <dbReference type="ARBA" id="ARBA00022777"/>
    </source>
</evidence>
<evidence type="ECO:0000256" key="2">
    <source>
        <dbReference type="ARBA" id="ARBA00022679"/>
    </source>
</evidence>
<dbReference type="STRING" id="1707952.A6A03_17860"/>
<evidence type="ECO:0000256" key="4">
    <source>
        <dbReference type="RuleBase" id="RU003704"/>
    </source>
</evidence>
<dbReference type="PANTHER" id="PTHR10584:SF166">
    <property type="entry name" value="RIBOKINASE"/>
    <property type="match status" value="1"/>
</dbReference>
<dbReference type="Pfam" id="PF00294">
    <property type="entry name" value="PfkB"/>
    <property type="match status" value="1"/>
</dbReference>
<dbReference type="InterPro" id="IPR002173">
    <property type="entry name" value="Carboh/pur_kinase_PfkB_CS"/>
</dbReference>
<keyword evidence="7" id="KW-1185">Reference proteome</keyword>
<dbReference type="SUPFAM" id="SSF53613">
    <property type="entry name" value="Ribokinase-like"/>
    <property type="match status" value="1"/>
</dbReference>
<dbReference type="InterPro" id="IPR002139">
    <property type="entry name" value="Ribo/fructo_kinase"/>
</dbReference>
<gene>
    <name evidence="6" type="ORF">A6A03_17860</name>
</gene>
<keyword evidence="3 4" id="KW-0418">Kinase</keyword>
<dbReference type="GO" id="GO:0016301">
    <property type="term" value="F:kinase activity"/>
    <property type="evidence" value="ECO:0007669"/>
    <property type="project" value="UniProtKB-KW"/>
</dbReference>
<comment type="caution">
    <text evidence="6">The sequence shown here is derived from an EMBL/GenBank/DDBJ whole genome shotgun (WGS) entry which is preliminary data.</text>
</comment>
<dbReference type="GO" id="GO:0006796">
    <property type="term" value="P:phosphate-containing compound metabolic process"/>
    <property type="evidence" value="ECO:0007669"/>
    <property type="project" value="UniProtKB-ARBA"/>
</dbReference>
<dbReference type="PANTHER" id="PTHR10584">
    <property type="entry name" value="SUGAR KINASE"/>
    <property type="match status" value="1"/>
</dbReference>
<dbReference type="EMBL" id="LWQS01000075">
    <property type="protein sequence ID" value="OAN43783.1"/>
    <property type="molecule type" value="Genomic_DNA"/>
</dbReference>
<dbReference type="PRINTS" id="PR00990">
    <property type="entry name" value="RIBOKINASE"/>
</dbReference>
<dbReference type="Proteomes" id="UP000078287">
    <property type="component" value="Unassembled WGS sequence"/>
</dbReference>
<evidence type="ECO:0000313" key="6">
    <source>
        <dbReference type="EMBL" id="OAN43783.1"/>
    </source>
</evidence>
<keyword evidence="2 4" id="KW-0808">Transferase</keyword>
<organism evidence="6 7">
    <name type="scientific">Chloroflexus islandicus</name>
    <dbReference type="NCBI Taxonomy" id="1707952"/>
    <lineage>
        <taxon>Bacteria</taxon>
        <taxon>Bacillati</taxon>
        <taxon>Chloroflexota</taxon>
        <taxon>Chloroflexia</taxon>
        <taxon>Chloroflexales</taxon>
        <taxon>Chloroflexineae</taxon>
        <taxon>Chloroflexaceae</taxon>
        <taxon>Chloroflexus</taxon>
    </lineage>
</organism>
<sequence length="266" mass="27784">MSPILCYGSICADLRIWLPRWPTPGSGVHALRSAWSAGGNALNEARALARWGAPLHLYGDRLGYDPAGEVVAAALHTLKLAAHIERDLGSVTPICHILITPDGERTIIALRDGTTAAPPSPAAIAAAQIVSVSRYGLHTAEVAQTARQLNRLVVAGDAFDPAEPLTQAANVIVTSAALLGPNPHERAAALHRVRGAPVFVTAGSQPARVLVAGQWHAITPPAQTVADTTGAGDIFRAGVVYGFWQGWDWPAILAFAAHAAAEQIAV</sequence>
<accession>A0A178M5E2</accession>
<feature type="domain" description="Carbohydrate kinase PfkB" evidence="5">
    <location>
        <begin position="4"/>
        <end position="264"/>
    </location>
</feature>
<protein>
    <submittedName>
        <fullName evidence="6">Ribokinase</fullName>
    </submittedName>
</protein>
<evidence type="ECO:0000259" key="5">
    <source>
        <dbReference type="Pfam" id="PF00294"/>
    </source>
</evidence>
<reference evidence="6 7" key="1">
    <citation type="submission" date="2016-04" db="EMBL/GenBank/DDBJ databases">
        <title>Chloroflexus islandicus sp. nov., a thermophilic filamentous anoxygenic phototrophic bacterium from geyser Strokkur (Iceland).</title>
        <authorList>
            <person name="Gaisin V.A."/>
            <person name="Kalashnikov A.M."/>
            <person name="Sukhacheva M.V."/>
            <person name="Grouzdev D.S."/>
            <person name="Ivanov T.M."/>
            <person name="Kuznetsov B."/>
            <person name="Gorlenko V.M."/>
        </authorList>
    </citation>
    <scope>NUCLEOTIDE SEQUENCE [LARGE SCALE GENOMIC DNA]</scope>
    <source>
        <strain evidence="7">isl-2</strain>
    </source>
</reference>
<dbReference type="OrthoDB" id="9775849at2"/>
<dbReference type="PROSITE" id="PS00584">
    <property type="entry name" value="PFKB_KINASES_2"/>
    <property type="match status" value="1"/>
</dbReference>
<dbReference type="Gene3D" id="3.40.1190.20">
    <property type="match status" value="1"/>
</dbReference>
<comment type="similarity">
    <text evidence="1 4">Belongs to the carbohydrate kinase PfkB family.</text>
</comment>
<name>A0A178M5E2_9CHLR</name>
<dbReference type="RefSeq" id="WP_066789950.1">
    <property type="nucleotide sequence ID" value="NZ_LWQS01000075.1"/>
</dbReference>
<dbReference type="InterPro" id="IPR029056">
    <property type="entry name" value="Ribokinase-like"/>
</dbReference>